<dbReference type="GO" id="GO:0098552">
    <property type="term" value="C:side of membrane"/>
    <property type="evidence" value="ECO:0007669"/>
    <property type="project" value="UniProtKB-KW"/>
</dbReference>
<evidence type="ECO:0000256" key="15">
    <source>
        <dbReference type="SAM" id="Phobius"/>
    </source>
</evidence>
<evidence type="ECO:0000256" key="5">
    <source>
        <dbReference type="ARBA" id="ARBA00022525"/>
    </source>
</evidence>
<comment type="similarity">
    <text evidence="13">Belongs to the SAT4 family.</text>
</comment>
<feature type="disulfide bond" evidence="14">
    <location>
        <begin position="30"/>
        <end position="61"/>
    </location>
</feature>
<evidence type="ECO:0000256" key="1">
    <source>
        <dbReference type="ARBA" id="ARBA00004141"/>
    </source>
</evidence>
<feature type="transmembrane region" description="Helical" evidence="15">
    <location>
        <begin position="253"/>
        <end position="274"/>
    </location>
</feature>
<keyword evidence="19" id="KW-1185">Reference proteome</keyword>
<reference evidence="18" key="1">
    <citation type="submission" date="2022-07" db="EMBL/GenBank/DDBJ databases">
        <title>Fungi with potential for degradation of polypropylene.</title>
        <authorList>
            <person name="Gostincar C."/>
        </authorList>
    </citation>
    <scope>NUCLEOTIDE SEQUENCE</scope>
    <source>
        <strain evidence="18">EXF-13287</strain>
    </source>
</reference>
<dbReference type="EMBL" id="JANBVN010000064">
    <property type="protein sequence ID" value="KAJ9151503.1"/>
    <property type="molecule type" value="Genomic_DNA"/>
</dbReference>
<evidence type="ECO:0000256" key="4">
    <source>
        <dbReference type="ARBA" id="ARBA00010031"/>
    </source>
</evidence>
<organism evidence="18 19">
    <name type="scientific">Coniochaeta hoffmannii</name>
    <dbReference type="NCBI Taxonomy" id="91930"/>
    <lineage>
        <taxon>Eukaryota</taxon>
        <taxon>Fungi</taxon>
        <taxon>Dikarya</taxon>
        <taxon>Ascomycota</taxon>
        <taxon>Pezizomycotina</taxon>
        <taxon>Sordariomycetes</taxon>
        <taxon>Sordariomycetidae</taxon>
        <taxon>Coniochaetales</taxon>
        <taxon>Coniochaetaceae</taxon>
        <taxon>Coniochaeta</taxon>
    </lineage>
</organism>
<dbReference type="InterPro" id="IPR052337">
    <property type="entry name" value="SAT4-like"/>
</dbReference>
<keyword evidence="11 14" id="KW-1015">Disulfide bond</keyword>
<feature type="transmembrane region" description="Helical" evidence="15">
    <location>
        <begin position="286"/>
        <end position="306"/>
    </location>
</feature>
<evidence type="ECO:0000256" key="6">
    <source>
        <dbReference type="ARBA" id="ARBA00022622"/>
    </source>
</evidence>
<dbReference type="Pfam" id="PF05730">
    <property type="entry name" value="CFEM"/>
    <property type="match status" value="1"/>
</dbReference>
<feature type="chain" id="PRO_5041445644" evidence="16">
    <location>
        <begin position="21"/>
        <end position="421"/>
    </location>
</feature>
<evidence type="ECO:0000256" key="8">
    <source>
        <dbReference type="ARBA" id="ARBA00022729"/>
    </source>
</evidence>
<feature type="transmembrane region" description="Helical" evidence="15">
    <location>
        <begin position="177"/>
        <end position="197"/>
    </location>
</feature>
<dbReference type="Pfam" id="PF20684">
    <property type="entry name" value="Fung_rhodopsin"/>
    <property type="match status" value="1"/>
</dbReference>
<sequence>MKSTIWGGLVLGGLVAVSGAQTMPTCASNCLTTYLKDSACSPADAQCICADQTLMGNVQTCVLGSCTIIEGLAAKNATSTLCKEPIRDKSHVAPIATAVSGAMALALIALRVSNCCTLGEYQWADLCAVAAMVFSLPMDVFEFYKTVMAEGMGKDIWTLTPQQITNVVKYTWVTQVFYIPAIVLTKMAIVLFYLRVFPDTGFRQLCLGTLVYCGLFMVSTTITEILSCVPVPYAWSRWSGEGHGLCYDNTAFWWAHSAINIATDLWILGLPIPRLLKLQLGLRKKIFLVLMFSVGIIITVVSIVRFSGLITYSTSTNPTYNNVMVATYSVIECNVSIMCCCLPSLLSCLRRFFPSIFGSTNRSRDYKAGSYNKVAGPRSSPFPSAGIQKTVQSTVSYMPRSGDSDVVELMDVEEQKRKTPW</sequence>
<dbReference type="GO" id="GO:0046872">
    <property type="term" value="F:metal ion binding"/>
    <property type="evidence" value="ECO:0007669"/>
    <property type="project" value="UniProtKB-UniRule"/>
</dbReference>
<keyword evidence="5" id="KW-0964">Secreted</keyword>
<dbReference type="InterPro" id="IPR008427">
    <property type="entry name" value="Extracellular_membr_CFEM_dom"/>
</dbReference>
<feature type="signal peptide" evidence="16">
    <location>
        <begin position="1"/>
        <end position="20"/>
    </location>
</feature>
<protein>
    <submittedName>
        <fullName evidence="18">Extracellular membrane protein, CFEM domain</fullName>
    </submittedName>
</protein>
<name>A0AA38VXD9_9PEZI</name>
<feature type="binding site" description="axial binding residue" evidence="14">
    <location>
        <position position="44"/>
    </location>
    <ligand>
        <name>heme</name>
        <dbReference type="ChEBI" id="CHEBI:30413"/>
    </ligand>
    <ligandPart>
        <name>Fe</name>
        <dbReference type="ChEBI" id="CHEBI:18248"/>
    </ligandPart>
</feature>
<dbReference type="Proteomes" id="UP001174691">
    <property type="component" value="Unassembled WGS sequence"/>
</dbReference>
<dbReference type="PROSITE" id="PS52012">
    <property type="entry name" value="CFEM"/>
    <property type="match status" value="1"/>
</dbReference>
<feature type="transmembrane region" description="Helical" evidence="15">
    <location>
        <begin position="326"/>
        <end position="346"/>
    </location>
</feature>
<dbReference type="InterPro" id="IPR049326">
    <property type="entry name" value="Rhodopsin_dom_fungi"/>
</dbReference>
<dbReference type="PANTHER" id="PTHR33048">
    <property type="entry name" value="PTH11-LIKE INTEGRAL MEMBRANE PROTEIN (AFU_ORTHOLOGUE AFUA_5G11245)"/>
    <property type="match status" value="1"/>
</dbReference>
<feature type="disulfide bond" evidence="14">
    <location>
        <begin position="26"/>
        <end position="66"/>
    </location>
</feature>
<keyword evidence="12" id="KW-0449">Lipoprotein</keyword>
<keyword evidence="9 15" id="KW-1133">Transmembrane helix</keyword>
<dbReference type="GO" id="GO:0005576">
    <property type="term" value="C:extracellular region"/>
    <property type="evidence" value="ECO:0007669"/>
    <property type="project" value="UniProtKB-SubCell"/>
</dbReference>
<feature type="disulfide bond" evidence="14">
    <location>
        <begin position="40"/>
        <end position="47"/>
    </location>
</feature>
<feature type="transmembrane region" description="Helical" evidence="15">
    <location>
        <begin position="92"/>
        <end position="111"/>
    </location>
</feature>
<proteinExistence type="inferred from homology"/>
<keyword evidence="14" id="KW-0408">Iron</keyword>
<keyword evidence="6" id="KW-0336">GPI-anchor</keyword>
<keyword evidence="6" id="KW-0325">Glycoprotein</keyword>
<evidence type="ECO:0000256" key="12">
    <source>
        <dbReference type="ARBA" id="ARBA00023288"/>
    </source>
</evidence>
<comment type="subcellular location">
    <subcellularLocation>
        <location evidence="2">Membrane</location>
        <topology evidence="2">Lipid-anchor</topology>
        <topology evidence="2">GPI-anchor</topology>
    </subcellularLocation>
    <subcellularLocation>
        <location evidence="1">Membrane</location>
        <topology evidence="1">Multi-pass membrane protein</topology>
    </subcellularLocation>
    <subcellularLocation>
        <location evidence="3">Secreted</location>
    </subcellularLocation>
</comment>
<dbReference type="PANTHER" id="PTHR33048:SF143">
    <property type="entry name" value="EXTRACELLULAR MEMBRANE PROTEIN CFEM DOMAIN-CONTAINING PROTEIN-RELATED"/>
    <property type="match status" value="1"/>
</dbReference>
<feature type="transmembrane region" description="Helical" evidence="15">
    <location>
        <begin position="209"/>
        <end position="233"/>
    </location>
</feature>
<dbReference type="AlphaFoldDB" id="A0AA38VXD9"/>
<keyword evidence="14" id="KW-0479">Metal-binding</keyword>
<feature type="disulfide bond" evidence="14">
    <location>
        <begin position="49"/>
        <end position="82"/>
    </location>
</feature>
<gene>
    <name evidence="18" type="ORF">NKR19_g4910</name>
</gene>
<evidence type="ECO:0000256" key="2">
    <source>
        <dbReference type="ARBA" id="ARBA00004589"/>
    </source>
</evidence>
<evidence type="ECO:0000256" key="9">
    <source>
        <dbReference type="ARBA" id="ARBA00022989"/>
    </source>
</evidence>
<comment type="caution">
    <text evidence="18">The sequence shown here is derived from an EMBL/GenBank/DDBJ whole genome shotgun (WGS) entry which is preliminary data.</text>
</comment>
<evidence type="ECO:0000256" key="16">
    <source>
        <dbReference type="SAM" id="SignalP"/>
    </source>
</evidence>
<keyword evidence="14" id="KW-0349">Heme</keyword>
<evidence type="ECO:0000256" key="7">
    <source>
        <dbReference type="ARBA" id="ARBA00022692"/>
    </source>
</evidence>
<evidence type="ECO:0000313" key="18">
    <source>
        <dbReference type="EMBL" id="KAJ9151503.1"/>
    </source>
</evidence>
<comment type="similarity">
    <text evidence="4">Belongs to the RBT5 family.</text>
</comment>
<accession>A0AA38VXD9</accession>
<feature type="transmembrane region" description="Helical" evidence="15">
    <location>
        <begin position="123"/>
        <end position="144"/>
    </location>
</feature>
<evidence type="ECO:0000256" key="3">
    <source>
        <dbReference type="ARBA" id="ARBA00004613"/>
    </source>
</evidence>
<keyword evidence="10 15" id="KW-0472">Membrane</keyword>
<feature type="domain" description="CFEM" evidence="17">
    <location>
        <begin position="1"/>
        <end position="109"/>
    </location>
</feature>
<evidence type="ECO:0000256" key="14">
    <source>
        <dbReference type="PROSITE-ProRule" id="PRU01356"/>
    </source>
</evidence>
<keyword evidence="8 16" id="KW-0732">Signal</keyword>
<evidence type="ECO:0000259" key="17">
    <source>
        <dbReference type="PROSITE" id="PS52012"/>
    </source>
</evidence>
<evidence type="ECO:0000256" key="13">
    <source>
        <dbReference type="ARBA" id="ARBA00038359"/>
    </source>
</evidence>
<evidence type="ECO:0000313" key="19">
    <source>
        <dbReference type="Proteomes" id="UP001174691"/>
    </source>
</evidence>
<evidence type="ECO:0000256" key="11">
    <source>
        <dbReference type="ARBA" id="ARBA00023157"/>
    </source>
</evidence>
<keyword evidence="7 15" id="KW-0812">Transmembrane</keyword>
<evidence type="ECO:0000256" key="10">
    <source>
        <dbReference type="ARBA" id="ARBA00023136"/>
    </source>
</evidence>